<protein>
    <submittedName>
        <fullName evidence="2">Uncharacterized protein</fullName>
    </submittedName>
</protein>
<dbReference type="Proteomes" id="UP000638648">
    <property type="component" value="Unassembled WGS sequence"/>
</dbReference>
<name>A0A927RK41_9ACTN</name>
<feature type="compositionally biased region" description="Basic and acidic residues" evidence="1">
    <location>
        <begin position="11"/>
        <end position="31"/>
    </location>
</feature>
<feature type="region of interest" description="Disordered" evidence="1">
    <location>
        <begin position="8"/>
        <end position="31"/>
    </location>
</feature>
<sequence length="59" mass="6328">MLAGLLEAEADACKHMADPREAEADERERPPRRVVVSVVVSVPARSGLFSTDPNTATHA</sequence>
<comment type="caution">
    <text evidence="2">The sequence shown here is derived from an EMBL/GenBank/DDBJ whole genome shotgun (WGS) entry which is preliminary data.</text>
</comment>
<keyword evidence="3" id="KW-1185">Reference proteome</keyword>
<dbReference type="AlphaFoldDB" id="A0A927RK41"/>
<evidence type="ECO:0000256" key="1">
    <source>
        <dbReference type="SAM" id="MobiDB-lite"/>
    </source>
</evidence>
<evidence type="ECO:0000313" key="3">
    <source>
        <dbReference type="Proteomes" id="UP000638648"/>
    </source>
</evidence>
<organism evidence="2 3">
    <name type="scientific">Actinopolymorpha pittospori</name>
    <dbReference type="NCBI Taxonomy" id="648752"/>
    <lineage>
        <taxon>Bacteria</taxon>
        <taxon>Bacillati</taxon>
        <taxon>Actinomycetota</taxon>
        <taxon>Actinomycetes</taxon>
        <taxon>Propionibacteriales</taxon>
        <taxon>Actinopolymorphaceae</taxon>
        <taxon>Actinopolymorpha</taxon>
    </lineage>
</organism>
<gene>
    <name evidence="2" type="ORF">HEB94_003181</name>
</gene>
<accession>A0A927RK41</accession>
<evidence type="ECO:0000313" key="2">
    <source>
        <dbReference type="EMBL" id="MBE1606333.1"/>
    </source>
</evidence>
<reference evidence="2" key="1">
    <citation type="submission" date="2020-10" db="EMBL/GenBank/DDBJ databases">
        <title>Sequencing the genomes of 1000 actinobacteria strains.</title>
        <authorList>
            <person name="Klenk H.-P."/>
        </authorList>
    </citation>
    <scope>NUCLEOTIDE SEQUENCE</scope>
    <source>
        <strain evidence="2">DSM 45354</strain>
    </source>
</reference>
<dbReference type="EMBL" id="JADBEM010000001">
    <property type="protein sequence ID" value="MBE1606333.1"/>
    <property type="molecule type" value="Genomic_DNA"/>
</dbReference>
<proteinExistence type="predicted"/>